<reference evidence="2 3" key="1">
    <citation type="submission" date="2015-01" db="EMBL/GenBank/DDBJ databases">
        <title>Evolution of Trichinella species and genotypes.</title>
        <authorList>
            <person name="Korhonen P.K."/>
            <person name="Edoardo P."/>
            <person name="Giuseppe L.R."/>
            <person name="Gasser R.B."/>
        </authorList>
    </citation>
    <scope>NUCLEOTIDE SEQUENCE [LARGE SCALE GENOMIC DNA]</scope>
    <source>
        <strain evidence="2">ISS2496</strain>
    </source>
</reference>
<evidence type="ECO:0000313" key="3">
    <source>
        <dbReference type="Proteomes" id="UP000054783"/>
    </source>
</evidence>
<comment type="caution">
    <text evidence="2">The sequence shown here is derived from an EMBL/GenBank/DDBJ whole genome shotgun (WGS) entry which is preliminary data.</text>
</comment>
<name>A0A0V0ZF61_9BILA</name>
<keyword evidence="3" id="KW-1185">Reference proteome</keyword>
<dbReference type="Proteomes" id="UP000054783">
    <property type="component" value="Unassembled WGS sequence"/>
</dbReference>
<proteinExistence type="predicted"/>
<evidence type="ECO:0000256" key="1">
    <source>
        <dbReference type="SAM" id="Phobius"/>
    </source>
</evidence>
<feature type="transmembrane region" description="Helical" evidence="1">
    <location>
        <begin position="12"/>
        <end position="37"/>
    </location>
</feature>
<organism evidence="2 3">
    <name type="scientific">Trichinella patagoniensis</name>
    <dbReference type="NCBI Taxonomy" id="990121"/>
    <lineage>
        <taxon>Eukaryota</taxon>
        <taxon>Metazoa</taxon>
        <taxon>Ecdysozoa</taxon>
        <taxon>Nematoda</taxon>
        <taxon>Enoplea</taxon>
        <taxon>Dorylaimia</taxon>
        <taxon>Trichinellida</taxon>
        <taxon>Trichinellidae</taxon>
        <taxon>Trichinella</taxon>
    </lineage>
</organism>
<evidence type="ECO:0008006" key="4">
    <source>
        <dbReference type="Google" id="ProtNLM"/>
    </source>
</evidence>
<dbReference type="EMBL" id="JYDQ01000205">
    <property type="protein sequence ID" value="KRY11145.1"/>
    <property type="molecule type" value="Genomic_DNA"/>
</dbReference>
<gene>
    <name evidence="2" type="ORF">T12_7471</name>
</gene>
<keyword evidence="1" id="KW-1133">Transmembrane helix</keyword>
<keyword evidence="1" id="KW-0812">Transmembrane</keyword>
<dbReference type="OrthoDB" id="5917312at2759"/>
<keyword evidence="1" id="KW-0472">Membrane</keyword>
<protein>
    <recommendedName>
        <fullName evidence="4">Cystatin domain-containing protein</fullName>
    </recommendedName>
</protein>
<sequence>MKWQKIIQLQQLLEVNFCIMKHCVISFLVCVSILISYCFHHSTADSDEDELIEYINIAIQQEINAILNDRYLWLLGNFTTAFRKGTAYYLSFDMIKSTCVIFKNADHMLDGSYGIIHCDEFNPRQKKQCVYIVDIDVQSVKPMKLHGACE</sequence>
<dbReference type="AlphaFoldDB" id="A0A0V0ZF61"/>
<accession>A0A0V0ZF61</accession>
<evidence type="ECO:0000313" key="2">
    <source>
        <dbReference type="EMBL" id="KRY11145.1"/>
    </source>
</evidence>